<dbReference type="GO" id="GO:0008610">
    <property type="term" value="P:lipid biosynthetic process"/>
    <property type="evidence" value="ECO:0007669"/>
    <property type="project" value="UniProtKB-ARBA"/>
</dbReference>
<accession>A0A3N2H4X9</accession>
<dbReference type="Gene3D" id="3.30.559.30">
    <property type="entry name" value="Nonribosomal peptide synthetase, condensation domain"/>
    <property type="match status" value="1"/>
</dbReference>
<keyword evidence="3" id="KW-1185">Reference proteome</keyword>
<reference evidence="2 3" key="1">
    <citation type="submission" date="2018-11" db="EMBL/GenBank/DDBJ databases">
        <title>Sequencing the genomes of 1000 actinobacteria strains.</title>
        <authorList>
            <person name="Klenk H.-P."/>
        </authorList>
    </citation>
    <scope>NUCLEOTIDE SEQUENCE [LARGE SCALE GENOMIC DNA]</scope>
    <source>
        <strain evidence="2 3">DSM 44348</strain>
    </source>
</reference>
<comment type="caution">
    <text evidence="2">The sequence shown here is derived from an EMBL/GenBank/DDBJ whole genome shotgun (WGS) entry which is preliminary data.</text>
</comment>
<protein>
    <submittedName>
        <fullName evidence="2">Condensation domain-containing protein</fullName>
    </submittedName>
</protein>
<organism evidence="2 3">
    <name type="scientific">Amycolatopsis thermoflava</name>
    <dbReference type="NCBI Taxonomy" id="84480"/>
    <lineage>
        <taxon>Bacteria</taxon>
        <taxon>Bacillati</taxon>
        <taxon>Actinomycetota</taxon>
        <taxon>Actinomycetes</taxon>
        <taxon>Pseudonocardiales</taxon>
        <taxon>Pseudonocardiaceae</taxon>
        <taxon>Amycolatopsis</taxon>
        <taxon>Amycolatopsis methanolica group</taxon>
    </lineage>
</organism>
<evidence type="ECO:0000313" key="2">
    <source>
        <dbReference type="EMBL" id="ROS43968.1"/>
    </source>
</evidence>
<evidence type="ECO:0000259" key="1">
    <source>
        <dbReference type="Pfam" id="PF00668"/>
    </source>
</evidence>
<proteinExistence type="predicted"/>
<feature type="domain" description="Condensation" evidence="1">
    <location>
        <begin position="36"/>
        <end position="366"/>
    </location>
</feature>
<gene>
    <name evidence="2" type="ORF">EDD35_6389</name>
</gene>
<sequence length="464" mass="51400">MTGAMPHTASRALEPPTVGTHATWRAPASYLQQQWYEGSRGQASNYNVLTAWRLNGKLDPAVLHKTMHDLLMRHETLRTCFTGEQGSVEQQIVHDVAPPVWQIDLSTSSAPESDFRDLVLSDVARPFVLTEPPLWRAILARLDTDQHVLGVVLHHSICDGWSSMVLERDLAGLYRAALTGNAAALPTMPIQFADFAAWERSFRHQESEQYWRERLSPSPGRDGLWTALGDKPPFDLICRPIPEVPAAVLRRLTDLARKNDSTLPTLLYAAALMTVTPWLGEEVVFGLAHANRADLDVQPLVGPVFDYLPVSVDLRDAPSLVPLMSRIRHEERAARARLLPLGLVTQAVAPEHAGAPRPVFDLVLNFIPPARPAGGAARRGPGPVFTRYPVATDWSRIRVERPFSGAQPLSFVLRQDQSHTLGGHLYGHGSALGWNGLGRLGRHFRDTLVRLAEDPEHRVAPLEL</sequence>
<dbReference type="Pfam" id="PF00668">
    <property type="entry name" value="Condensation"/>
    <property type="match status" value="1"/>
</dbReference>
<dbReference type="GO" id="GO:0005737">
    <property type="term" value="C:cytoplasm"/>
    <property type="evidence" value="ECO:0007669"/>
    <property type="project" value="TreeGrafter"/>
</dbReference>
<dbReference type="PANTHER" id="PTHR45527:SF1">
    <property type="entry name" value="FATTY ACID SYNTHASE"/>
    <property type="match status" value="1"/>
</dbReference>
<dbReference type="EMBL" id="RKHY01000001">
    <property type="protein sequence ID" value="ROS43968.1"/>
    <property type="molecule type" value="Genomic_DNA"/>
</dbReference>
<dbReference type="GO" id="GO:0003824">
    <property type="term" value="F:catalytic activity"/>
    <property type="evidence" value="ECO:0007669"/>
    <property type="project" value="InterPro"/>
</dbReference>
<dbReference type="PANTHER" id="PTHR45527">
    <property type="entry name" value="NONRIBOSOMAL PEPTIDE SYNTHETASE"/>
    <property type="match status" value="1"/>
</dbReference>
<dbReference type="GO" id="GO:0031177">
    <property type="term" value="F:phosphopantetheine binding"/>
    <property type="evidence" value="ECO:0007669"/>
    <property type="project" value="TreeGrafter"/>
</dbReference>
<dbReference type="Gene3D" id="3.30.559.10">
    <property type="entry name" value="Chloramphenicol acetyltransferase-like domain"/>
    <property type="match status" value="1"/>
</dbReference>
<evidence type="ECO:0000313" key="3">
    <source>
        <dbReference type="Proteomes" id="UP000274843"/>
    </source>
</evidence>
<dbReference type="GO" id="GO:0044550">
    <property type="term" value="P:secondary metabolite biosynthetic process"/>
    <property type="evidence" value="ECO:0007669"/>
    <property type="project" value="TreeGrafter"/>
</dbReference>
<dbReference type="AlphaFoldDB" id="A0A3N2H4X9"/>
<dbReference type="GO" id="GO:0043041">
    <property type="term" value="P:amino acid activation for nonribosomal peptide biosynthetic process"/>
    <property type="evidence" value="ECO:0007669"/>
    <property type="project" value="TreeGrafter"/>
</dbReference>
<name>A0A3N2H4X9_9PSEU</name>
<dbReference type="Proteomes" id="UP000274843">
    <property type="component" value="Unassembled WGS sequence"/>
</dbReference>
<dbReference type="InterPro" id="IPR001242">
    <property type="entry name" value="Condensation_dom"/>
</dbReference>
<dbReference type="InterPro" id="IPR023213">
    <property type="entry name" value="CAT-like_dom_sf"/>
</dbReference>
<dbReference type="SUPFAM" id="SSF52777">
    <property type="entry name" value="CoA-dependent acyltransferases"/>
    <property type="match status" value="2"/>
</dbReference>